<feature type="transmembrane region" description="Helical" evidence="5">
    <location>
        <begin position="12"/>
        <end position="33"/>
    </location>
</feature>
<dbReference type="Proteomes" id="UP000680365">
    <property type="component" value="Unassembled WGS sequence"/>
</dbReference>
<protein>
    <submittedName>
        <fullName evidence="6">C4-dicarboxylate ABC transporter</fullName>
    </submittedName>
</protein>
<dbReference type="CDD" id="cd09323">
    <property type="entry name" value="TDT_SLAC1_like"/>
    <property type="match status" value="1"/>
</dbReference>
<dbReference type="EMBL" id="JAEDAM010000023">
    <property type="protein sequence ID" value="MBS8121938.1"/>
    <property type="molecule type" value="Genomic_DNA"/>
</dbReference>
<feature type="transmembrane region" description="Helical" evidence="5">
    <location>
        <begin position="289"/>
        <end position="307"/>
    </location>
</feature>
<organism evidence="6 7">
    <name type="scientific">Candidatus Vampirococcus lugosii</name>
    <dbReference type="NCBI Taxonomy" id="2789015"/>
    <lineage>
        <taxon>Bacteria</taxon>
        <taxon>Candidatus Absconditibacteriota</taxon>
        <taxon>Vampirococcus</taxon>
    </lineage>
</organism>
<evidence type="ECO:0000256" key="2">
    <source>
        <dbReference type="ARBA" id="ARBA00022692"/>
    </source>
</evidence>
<comment type="caution">
    <text evidence="6">The sequence shown here is derived from an EMBL/GenBank/DDBJ whole genome shotgun (WGS) entry which is preliminary data.</text>
</comment>
<keyword evidence="2 5" id="KW-0812">Transmembrane</keyword>
<dbReference type="Pfam" id="PF03595">
    <property type="entry name" value="SLAC1"/>
    <property type="match status" value="1"/>
</dbReference>
<dbReference type="InterPro" id="IPR004695">
    <property type="entry name" value="SLAC1/Mae1/Ssu1/TehA"/>
</dbReference>
<keyword evidence="7" id="KW-1185">Reference proteome</keyword>
<feature type="transmembrane region" description="Helical" evidence="5">
    <location>
        <begin position="45"/>
        <end position="65"/>
    </location>
</feature>
<dbReference type="InterPro" id="IPR038665">
    <property type="entry name" value="Voltage-dep_anion_channel_sf"/>
</dbReference>
<keyword evidence="3 5" id="KW-1133">Transmembrane helix</keyword>
<feature type="transmembrane region" description="Helical" evidence="5">
    <location>
        <begin position="115"/>
        <end position="133"/>
    </location>
</feature>
<feature type="transmembrane region" description="Helical" evidence="5">
    <location>
        <begin position="259"/>
        <end position="277"/>
    </location>
</feature>
<comment type="subcellular location">
    <subcellularLocation>
        <location evidence="1">Membrane</location>
        <topology evidence="1">Multi-pass membrane protein</topology>
    </subcellularLocation>
</comment>
<feature type="transmembrane region" description="Helical" evidence="5">
    <location>
        <begin position="172"/>
        <end position="190"/>
    </location>
</feature>
<name>A0ABS5QLB9_9BACT</name>
<proteinExistence type="predicted"/>
<evidence type="ECO:0000256" key="3">
    <source>
        <dbReference type="ARBA" id="ARBA00022989"/>
    </source>
</evidence>
<feature type="transmembrane region" description="Helical" evidence="5">
    <location>
        <begin position="85"/>
        <end position="103"/>
    </location>
</feature>
<dbReference type="PANTHER" id="PTHR37955">
    <property type="entry name" value="TELLURITE RESISTANCE PROTEIN TEHA"/>
    <property type="match status" value="1"/>
</dbReference>
<feature type="transmembrane region" description="Helical" evidence="5">
    <location>
        <begin position="233"/>
        <end position="252"/>
    </location>
</feature>
<dbReference type="PANTHER" id="PTHR37955:SF1">
    <property type="entry name" value="DEP DOMAIN-CONTAINING PROTEIN"/>
    <property type="match status" value="1"/>
</dbReference>
<keyword evidence="4 5" id="KW-0472">Membrane</keyword>
<evidence type="ECO:0000313" key="6">
    <source>
        <dbReference type="EMBL" id="MBS8121938.1"/>
    </source>
</evidence>
<accession>A0ABS5QLB9</accession>
<sequence length="323" mass="37644">MKDNIKENCRIKCFPISFFSVILGMSGFTIAFQKAEEILKIPIHISSYILLITIIFFILISILYLTKIILFRNKVKEEFNHPIKLSFFPTFSISLLLLSIAFLDINIDISKYLRISGTLIHFVFTLKIISIWIQDIKFDIKHMNPAWFIPAVGNILVPIAGVSHGFIEISWFFYSIGLFFWIILLIIFFNRIIFHHPLPEKLLPTLFILIAPPAIGFISFVKLTGEINEFTKILYYFGLFLVFLLFSQIKIFKKIKFYLSWWAYSFPIAGISIASILMFKETNFDTLKYISLLLFGLTNIIILLLLFKTFIAILKKEICIEEE</sequence>
<reference evidence="6 7" key="1">
    <citation type="journal article" date="2021" name="Nat. Commun.">
        <title>Reductive evolution and unique predatory mode in the CPR bacterium Vampirococcus lugosii.</title>
        <authorList>
            <person name="Moreira D."/>
            <person name="Zivanovic Y."/>
            <person name="Lopez-Archilla A.I."/>
            <person name="Iniesto M."/>
            <person name="Lopez-Garcia P."/>
        </authorList>
    </citation>
    <scope>NUCLEOTIDE SEQUENCE [LARGE SCALE GENOMIC DNA]</scope>
    <source>
        <strain evidence="6">Chiprana</strain>
    </source>
</reference>
<evidence type="ECO:0000256" key="5">
    <source>
        <dbReference type="SAM" id="Phobius"/>
    </source>
</evidence>
<feature type="transmembrane region" description="Helical" evidence="5">
    <location>
        <begin position="202"/>
        <end position="221"/>
    </location>
</feature>
<evidence type="ECO:0000256" key="1">
    <source>
        <dbReference type="ARBA" id="ARBA00004141"/>
    </source>
</evidence>
<evidence type="ECO:0000256" key="4">
    <source>
        <dbReference type="ARBA" id="ARBA00023136"/>
    </source>
</evidence>
<dbReference type="RefSeq" id="WP_213348923.1">
    <property type="nucleotide sequence ID" value="NZ_JAEDAM010000023.1"/>
</dbReference>
<gene>
    <name evidence="6" type="ORF">VAMP_41n97</name>
</gene>
<evidence type="ECO:0000313" key="7">
    <source>
        <dbReference type="Proteomes" id="UP000680365"/>
    </source>
</evidence>
<dbReference type="Gene3D" id="1.50.10.150">
    <property type="entry name" value="Voltage-dependent anion channel"/>
    <property type="match status" value="1"/>
</dbReference>
<feature type="transmembrane region" description="Helical" evidence="5">
    <location>
        <begin position="145"/>
        <end position="166"/>
    </location>
</feature>
<dbReference type="InterPro" id="IPR052951">
    <property type="entry name" value="Tellurite_res_ion_channel"/>
</dbReference>